<reference evidence="1" key="1">
    <citation type="submission" date="2022-04" db="EMBL/GenBank/DDBJ databases">
        <title>Chromosome-scale genome assembly of Holotrichia oblita Faldermann.</title>
        <authorList>
            <person name="Rongchong L."/>
        </authorList>
    </citation>
    <scope>NUCLEOTIDE SEQUENCE</scope>
    <source>
        <strain evidence="1">81SQS9</strain>
    </source>
</reference>
<gene>
    <name evidence="1" type="ORF">MML48_3g00004676</name>
</gene>
<protein>
    <submittedName>
        <fullName evidence="1">Uncharacterized protein</fullName>
    </submittedName>
</protein>
<sequence>MSIIKTLSIPELYLPILSRFPQNIQFCFGYGSGVKKQLAQNNKQNMIDLIYCVDDSSKWHKSNIDKNPSHYSALKYLGHKFISRYQENSGAKVYYNTLVPIGDIFIKYGVITTRDLVTDLLEWSDLYLAGRLHKPVEIIKSPSNAELQMALQLNLQSAVHASLLILPETFTEYEFYYTISNISYAGDFRMTFGENKNKIENIVKPQMLGFRRLYKPYLRVLHDFVDFPVTNASSLKESENHNINDVSCSQDVRPLAKLHHLNQLPRWPQVALTRFWNRGNFRQDTEDVLRAIAYDPDSNIIVKQCISDIVWKSSVSQSLKGILTAGLYKNNIFGTRTLDAMNSLNLYVIPVTDIYYKMHRSMNKASHSLSVTDDCRENKYRKDDKISNSNCHLKERSKSRSPIRKINADASHNSISDDSDVLNETETSTSENSNKSNYGPALPPYLSSDIYGPMLPKFTSQEMSSIQHNDNLNSISGKEIKIYGPTLPPHLKNSREIECSIKDQRSGKQEKIVLGPQPPPANMKVNEPSGSSVIQISENDERKSITNEIRLFTRRKNHKATREEWMIELPDVHSKNLGLGPRQFRSNPRPDFSDRSSWTDTPQDKEKKTLHDQPKLVDLKEEAKVKEREKYDREQEKIIKKHKKHKNEKSLLEIHRNNLKSQKKEDGNIRRPFSREIDLKVNQFDNAQKEAILRKAQLLDDRFSKGQSKFL</sequence>
<name>A0ACB9TDM8_HOLOL</name>
<organism evidence="1 2">
    <name type="scientific">Holotrichia oblita</name>
    <name type="common">Chafer beetle</name>
    <dbReference type="NCBI Taxonomy" id="644536"/>
    <lineage>
        <taxon>Eukaryota</taxon>
        <taxon>Metazoa</taxon>
        <taxon>Ecdysozoa</taxon>
        <taxon>Arthropoda</taxon>
        <taxon>Hexapoda</taxon>
        <taxon>Insecta</taxon>
        <taxon>Pterygota</taxon>
        <taxon>Neoptera</taxon>
        <taxon>Endopterygota</taxon>
        <taxon>Coleoptera</taxon>
        <taxon>Polyphaga</taxon>
        <taxon>Scarabaeiformia</taxon>
        <taxon>Scarabaeidae</taxon>
        <taxon>Melolonthinae</taxon>
        <taxon>Holotrichia</taxon>
    </lineage>
</organism>
<proteinExistence type="predicted"/>
<dbReference type="Proteomes" id="UP001056778">
    <property type="component" value="Chromosome 3"/>
</dbReference>
<dbReference type="EMBL" id="CM043017">
    <property type="protein sequence ID" value="KAI4464930.1"/>
    <property type="molecule type" value="Genomic_DNA"/>
</dbReference>
<keyword evidence="2" id="KW-1185">Reference proteome</keyword>
<comment type="caution">
    <text evidence="1">The sequence shown here is derived from an EMBL/GenBank/DDBJ whole genome shotgun (WGS) entry which is preliminary data.</text>
</comment>
<accession>A0ACB9TDM8</accession>
<evidence type="ECO:0000313" key="2">
    <source>
        <dbReference type="Proteomes" id="UP001056778"/>
    </source>
</evidence>
<evidence type="ECO:0000313" key="1">
    <source>
        <dbReference type="EMBL" id="KAI4464930.1"/>
    </source>
</evidence>